<feature type="transmembrane region" description="Helical" evidence="7">
    <location>
        <begin position="393"/>
        <end position="411"/>
    </location>
</feature>
<proteinExistence type="inferred from homology"/>
<dbReference type="RefSeq" id="WP_084192347.1">
    <property type="nucleotide sequence ID" value="NZ_FTMG01000018.1"/>
</dbReference>
<accession>A0ABR6PS85</accession>
<feature type="transmembrane region" description="Helical" evidence="7">
    <location>
        <begin position="50"/>
        <end position="72"/>
    </location>
</feature>
<evidence type="ECO:0000313" key="8">
    <source>
        <dbReference type="EMBL" id="MBB6112438.1"/>
    </source>
</evidence>
<feature type="transmembrane region" description="Helical" evidence="7">
    <location>
        <begin position="104"/>
        <end position="125"/>
    </location>
</feature>
<evidence type="ECO:0000256" key="6">
    <source>
        <dbReference type="ARBA" id="ARBA00023136"/>
    </source>
</evidence>
<feature type="transmembrane region" description="Helical" evidence="7">
    <location>
        <begin position="359"/>
        <end position="381"/>
    </location>
</feature>
<feature type="transmembrane region" description="Helical" evidence="7">
    <location>
        <begin position="417"/>
        <end position="441"/>
    </location>
</feature>
<comment type="similarity">
    <text evidence="2">Belongs to the polysaccharide synthase family.</text>
</comment>
<feature type="transmembrane region" description="Helical" evidence="7">
    <location>
        <begin position="252"/>
        <end position="272"/>
    </location>
</feature>
<keyword evidence="5 7" id="KW-1133">Transmembrane helix</keyword>
<dbReference type="EMBL" id="JACHCB010000018">
    <property type="protein sequence ID" value="MBB6112438.1"/>
    <property type="molecule type" value="Genomic_DNA"/>
</dbReference>
<dbReference type="Proteomes" id="UP000541583">
    <property type="component" value="Unassembled WGS sequence"/>
</dbReference>
<evidence type="ECO:0000256" key="5">
    <source>
        <dbReference type="ARBA" id="ARBA00022989"/>
    </source>
</evidence>
<keyword evidence="6 7" id="KW-0472">Membrane</keyword>
<feature type="transmembrane region" description="Helical" evidence="7">
    <location>
        <begin position="333"/>
        <end position="353"/>
    </location>
</feature>
<feature type="transmembrane region" description="Helical" evidence="7">
    <location>
        <begin position="278"/>
        <end position="300"/>
    </location>
</feature>
<evidence type="ECO:0000256" key="7">
    <source>
        <dbReference type="SAM" id="Phobius"/>
    </source>
</evidence>
<evidence type="ECO:0000256" key="1">
    <source>
        <dbReference type="ARBA" id="ARBA00004651"/>
    </source>
</evidence>
<feature type="transmembrane region" description="Helical" evidence="7">
    <location>
        <begin position="12"/>
        <end position="38"/>
    </location>
</feature>
<dbReference type="InterPro" id="IPR050833">
    <property type="entry name" value="Poly_Biosynth_Transport"/>
</dbReference>
<dbReference type="PANTHER" id="PTHR30250:SF10">
    <property type="entry name" value="LIPOPOLYSACCHARIDE BIOSYNTHESIS PROTEIN WZXC"/>
    <property type="match status" value="1"/>
</dbReference>
<evidence type="ECO:0000256" key="4">
    <source>
        <dbReference type="ARBA" id="ARBA00022692"/>
    </source>
</evidence>
<name>A0ABR6PS85_9SPHI</name>
<feature type="transmembrane region" description="Helical" evidence="7">
    <location>
        <begin position="145"/>
        <end position="166"/>
    </location>
</feature>
<keyword evidence="9" id="KW-1185">Reference proteome</keyword>
<keyword evidence="3" id="KW-1003">Cell membrane</keyword>
<reference evidence="8 9" key="1">
    <citation type="submission" date="2020-08" db="EMBL/GenBank/DDBJ databases">
        <title>Genomic Encyclopedia of Type Strains, Phase IV (KMG-V): Genome sequencing to study the core and pangenomes of soil and plant-associated prokaryotes.</title>
        <authorList>
            <person name="Whitman W."/>
        </authorList>
    </citation>
    <scope>NUCLEOTIDE SEQUENCE [LARGE SCALE GENOMIC DNA]</scope>
    <source>
        <strain evidence="8 9">ANJLi2</strain>
    </source>
</reference>
<sequence length="450" mass="51051">MIITIKKLLNKVGIDGAVALTILTRVIQAGGGIISIIFVSRYLSPHEIGYYYTFSSILAIQIFFELGLSGIITQYTAYESAHLKWTDNFELSGEIHYQSRLSSLLIFCVKWFAIIAAILFFALLYAGFTFFSNYGKGLNIEWKGAWIILCLTTSLNLFIDPLLAFFDGLGHVKDMSKIRLVQKTVYIVLMFIFFICGLKLYSAALASLIAICVNYVQIIFTRRIKYLKVIWGAKSEWVISYYKEIFPFQWRIALSWISGYFIFQLFNPILFATEGAVVAGQMGMSIAALTGILSISMSWINTKVPFLSNLISKRDYALLDVNFNRIAFQATGINLLITICFIVVVQTLKYLHISLADRFLTFVPLVCMCLASITNQLIYAFATYLRCHKKEPMLIQSITMGLLVCASTFVFGRKFGLIGITTSYVFLTCIVALPWTIYLFITKKRAWHNE</sequence>
<protein>
    <submittedName>
        <fullName evidence="8">O-antigen/teichoic acid export membrane protein</fullName>
    </submittedName>
</protein>
<keyword evidence="4 7" id="KW-0812">Transmembrane</keyword>
<evidence type="ECO:0000256" key="2">
    <source>
        <dbReference type="ARBA" id="ARBA00007430"/>
    </source>
</evidence>
<gene>
    <name evidence="8" type="ORF">HDF23_005213</name>
</gene>
<evidence type="ECO:0000313" key="9">
    <source>
        <dbReference type="Proteomes" id="UP000541583"/>
    </source>
</evidence>
<comment type="caution">
    <text evidence="8">The sequence shown here is derived from an EMBL/GenBank/DDBJ whole genome shotgun (WGS) entry which is preliminary data.</text>
</comment>
<evidence type="ECO:0000256" key="3">
    <source>
        <dbReference type="ARBA" id="ARBA00022475"/>
    </source>
</evidence>
<dbReference type="PANTHER" id="PTHR30250">
    <property type="entry name" value="PST FAMILY PREDICTED COLANIC ACID TRANSPORTER"/>
    <property type="match status" value="1"/>
</dbReference>
<organism evidence="8 9">
    <name type="scientific">Mucilaginibacter lappiensis</name>
    <dbReference type="NCBI Taxonomy" id="354630"/>
    <lineage>
        <taxon>Bacteria</taxon>
        <taxon>Pseudomonadati</taxon>
        <taxon>Bacteroidota</taxon>
        <taxon>Sphingobacteriia</taxon>
        <taxon>Sphingobacteriales</taxon>
        <taxon>Sphingobacteriaceae</taxon>
        <taxon>Mucilaginibacter</taxon>
    </lineage>
</organism>
<comment type="subcellular location">
    <subcellularLocation>
        <location evidence="1">Cell membrane</location>
        <topology evidence="1">Multi-pass membrane protein</topology>
    </subcellularLocation>
</comment>